<proteinExistence type="predicted"/>
<feature type="transmembrane region" description="Helical" evidence="1">
    <location>
        <begin position="114"/>
        <end position="134"/>
    </location>
</feature>
<evidence type="ECO:0000256" key="1">
    <source>
        <dbReference type="SAM" id="Phobius"/>
    </source>
</evidence>
<feature type="transmembrane region" description="Helical" evidence="1">
    <location>
        <begin position="234"/>
        <end position="254"/>
    </location>
</feature>
<feature type="transmembrane region" description="Helical" evidence="1">
    <location>
        <begin position="378"/>
        <end position="396"/>
    </location>
</feature>
<name>A0A317PTI0_9HYPH</name>
<evidence type="ECO:0000313" key="3">
    <source>
        <dbReference type="Proteomes" id="UP000246352"/>
    </source>
</evidence>
<feature type="transmembrane region" description="Helical" evidence="1">
    <location>
        <begin position="141"/>
        <end position="159"/>
    </location>
</feature>
<evidence type="ECO:0000313" key="2">
    <source>
        <dbReference type="EMBL" id="PWW03964.1"/>
    </source>
</evidence>
<gene>
    <name evidence="2" type="ORF">DFR52_101653</name>
</gene>
<feature type="transmembrane region" description="Helical" evidence="1">
    <location>
        <begin position="202"/>
        <end position="228"/>
    </location>
</feature>
<feature type="transmembrane region" description="Helical" evidence="1">
    <location>
        <begin position="179"/>
        <end position="195"/>
    </location>
</feature>
<comment type="caution">
    <text evidence="2">The sequence shown here is derived from an EMBL/GenBank/DDBJ whole genome shotgun (WGS) entry which is preliminary data.</text>
</comment>
<feature type="transmembrane region" description="Helical" evidence="1">
    <location>
        <begin position="38"/>
        <end position="60"/>
    </location>
</feature>
<dbReference type="Proteomes" id="UP000246352">
    <property type="component" value="Unassembled WGS sequence"/>
</dbReference>
<dbReference type="AlphaFoldDB" id="A0A317PTI0"/>
<keyword evidence="1" id="KW-1133">Transmembrane helix</keyword>
<keyword evidence="3" id="KW-1185">Reference proteome</keyword>
<keyword evidence="1" id="KW-0812">Transmembrane</keyword>
<accession>A0A317PTI0</accession>
<feature type="transmembrane region" description="Helical" evidence="1">
    <location>
        <begin position="289"/>
        <end position="309"/>
    </location>
</feature>
<sequence>MLLSTFAKSMSYIQVMTSKSFSIAPGHAAPHRLRTATAILLALFGFCAFCVLLLILPISVPIGPMYWDTFIYYDGINRVLDGQIPAIDFEAPVGALNYYLAALMHLVFPHGQPLLLIHFSFLVVSVPLVAVIGLQAARQSAMAAWGVVLPFLFFAALPFDTIDVYPFPGVDGFGYYNRHAAALMYLASASVFFIPKRRVQSAVLAVIMLALFFSKVTAFFSIGLVLAFGLLAGLIAPITALTVASVFVAALGLAEWSTGIVSAYLHDILFLVAENQGGLLPRFLTALSLRFDVAVAGGLLVVVLAASQFRSRWPAPLHVNGRVLSRTLQRTADNDWLAIGICLLAGLVFETQNTGSHAYLLVWPPMLRMLLRLRGATVAHRTAILVLVALATLPTLTKTGHRAARAAISGVGYDQLQTRNLGTLGRVTAREQFLRRADLLREFYPTAELPHMMADRGEWLSALTPSEPDFQLLWLKTADEAIDAIRSLEDQRGRRFDTIFTLDFTNPFPFLLDRHGPRGVAIGADPSRTVPDMGDLARTALSGPGLVLLPTCPDMIARRRLYDIYAPALRGHERIRLTQCYDAFLK</sequence>
<reference evidence="2 3" key="1">
    <citation type="submission" date="2018-05" db="EMBL/GenBank/DDBJ databases">
        <title>Genomic Encyclopedia of Type Strains, Phase IV (KMG-IV): sequencing the most valuable type-strain genomes for metagenomic binning, comparative biology and taxonomic classification.</title>
        <authorList>
            <person name="Goeker M."/>
        </authorList>
    </citation>
    <scope>NUCLEOTIDE SEQUENCE [LARGE SCALE GENOMIC DNA]</scope>
    <source>
        <strain evidence="2 3">DSM 16791</strain>
    </source>
</reference>
<protein>
    <submittedName>
        <fullName evidence="2">Uncharacterized protein</fullName>
    </submittedName>
</protein>
<keyword evidence="1" id="KW-0472">Membrane</keyword>
<dbReference type="EMBL" id="QGTR01000001">
    <property type="protein sequence ID" value="PWW03964.1"/>
    <property type="molecule type" value="Genomic_DNA"/>
</dbReference>
<organism evidence="2 3">
    <name type="scientific">Hoeflea marina</name>
    <dbReference type="NCBI Taxonomy" id="274592"/>
    <lineage>
        <taxon>Bacteria</taxon>
        <taxon>Pseudomonadati</taxon>
        <taxon>Pseudomonadota</taxon>
        <taxon>Alphaproteobacteria</taxon>
        <taxon>Hyphomicrobiales</taxon>
        <taxon>Rhizobiaceae</taxon>
        <taxon>Hoeflea</taxon>
    </lineage>
</organism>